<evidence type="ECO:0000313" key="5">
    <source>
        <dbReference type="Proteomes" id="UP000095358"/>
    </source>
</evidence>
<dbReference type="GO" id="GO:0005634">
    <property type="term" value="C:nucleus"/>
    <property type="evidence" value="ECO:0007669"/>
    <property type="project" value="UniProtKB-SubCell"/>
</dbReference>
<keyword evidence="2" id="KW-0963">Cytoplasm</keyword>
<dbReference type="PANTHER" id="PTHR32194:SF2">
    <property type="entry name" value="PROTEASOME SUBUNIT BETA TYPE-1"/>
    <property type="match status" value="1"/>
</dbReference>
<dbReference type="InterPro" id="IPR029055">
    <property type="entry name" value="Ntn_hydrolases_N"/>
</dbReference>
<dbReference type="VEuPathDB" id="FungiDB:AWRI3580_g3972"/>
<evidence type="ECO:0000313" key="4">
    <source>
        <dbReference type="EMBL" id="OEJ80576.1"/>
    </source>
</evidence>
<proteinExistence type="predicted"/>
<dbReference type="PANTHER" id="PTHR32194">
    <property type="entry name" value="METALLOPROTEASE TLDD"/>
    <property type="match status" value="1"/>
</dbReference>
<organism evidence="4 5">
    <name type="scientific">Hanseniaspora uvarum</name>
    <name type="common">Yeast</name>
    <name type="synonym">Kloeckera apiculata</name>
    <dbReference type="NCBI Taxonomy" id="29833"/>
    <lineage>
        <taxon>Eukaryota</taxon>
        <taxon>Fungi</taxon>
        <taxon>Dikarya</taxon>
        <taxon>Ascomycota</taxon>
        <taxon>Saccharomycotina</taxon>
        <taxon>Saccharomycetes</taxon>
        <taxon>Saccharomycodales</taxon>
        <taxon>Saccharomycodaceae</taxon>
        <taxon>Hanseniaspora</taxon>
    </lineage>
</organism>
<evidence type="ECO:0000256" key="2">
    <source>
        <dbReference type="ARBA" id="ARBA00022490"/>
    </source>
</evidence>
<dbReference type="GO" id="GO:0010499">
    <property type="term" value="P:proteasomal ubiquitin-independent protein catabolic process"/>
    <property type="evidence" value="ECO:0007669"/>
    <property type="project" value="UniProtKB-ARBA"/>
</dbReference>
<dbReference type="GO" id="GO:0005737">
    <property type="term" value="C:cytoplasm"/>
    <property type="evidence" value="ECO:0007669"/>
    <property type="project" value="TreeGrafter"/>
</dbReference>
<dbReference type="Gene3D" id="3.60.20.10">
    <property type="entry name" value="Glutamine Phosphoribosylpyrophosphate, subunit 1, domain 1"/>
    <property type="match status" value="1"/>
</dbReference>
<dbReference type="AlphaFoldDB" id="A0A1E5R109"/>
<keyword evidence="5" id="KW-1185">Reference proteome</keyword>
<accession>A0A1E5R109</accession>
<dbReference type="Pfam" id="PF00227">
    <property type="entry name" value="Proteasome"/>
    <property type="match status" value="2"/>
</dbReference>
<reference evidence="5" key="1">
    <citation type="journal article" date="2016" name="Genome Announc.">
        <title>Genome sequences of three species of Hanseniaspora isolated from spontaneous wine fermentations.</title>
        <authorList>
            <person name="Sternes P.R."/>
            <person name="Lee D."/>
            <person name="Kutyna D.R."/>
            <person name="Borneman A.R."/>
        </authorList>
    </citation>
    <scope>NUCLEOTIDE SEQUENCE [LARGE SCALE GENOMIC DNA]</scope>
    <source>
        <strain evidence="5">AWRI3580</strain>
    </source>
</reference>
<protein>
    <submittedName>
        <fullName evidence="4">Proteasome subunit beta type-4</fullName>
    </submittedName>
</protein>
<sequence>MDALFGIKTENETILVTSRNFARGISIMNHQDRKYIMISDKIAMGIVGEAGDTAHFAAYIKANVKLYENSFAQLPTISFKDGEVASDADEKNDEEHVLSTKNIANFVRLELAKSLRSRKPYQVNLVIAGADGDLYMIDYLGTMVKQPYVVQGYAAFYAMSLLDHHYRTNLSEEEGIELAKMCLKEINLRMPASVGDVDIVVLSKTKAPRQFIIADKDLRKSI</sequence>
<dbReference type="InterPro" id="IPR001353">
    <property type="entry name" value="Proteasome_sua/b"/>
</dbReference>
<gene>
    <name evidence="4" type="ORF">AWRI3580_g3972</name>
</gene>
<dbReference type="GO" id="GO:0043161">
    <property type="term" value="P:proteasome-mediated ubiquitin-dependent protein catabolic process"/>
    <property type="evidence" value="ECO:0007669"/>
    <property type="project" value="UniProtKB-ARBA"/>
</dbReference>
<comment type="subcellular location">
    <subcellularLocation>
        <location evidence="1">Nucleus</location>
    </subcellularLocation>
</comment>
<name>A0A1E5R109_HANUV</name>
<dbReference type="Proteomes" id="UP000095358">
    <property type="component" value="Unassembled WGS sequence"/>
</dbReference>
<dbReference type="InterPro" id="IPR023333">
    <property type="entry name" value="Proteasome_suB-type"/>
</dbReference>
<evidence type="ECO:0000256" key="1">
    <source>
        <dbReference type="ARBA" id="ARBA00004123"/>
    </source>
</evidence>
<dbReference type="SUPFAM" id="SSF56235">
    <property type="entry name" value="N-terminal nucleophile aminohydrolases (Ntn hydrolases)"/>
    <property type="match status" value="1"/>
</dbReference>
<keyword evidence="3 4" id="KW-0647">Proteasome</keyword>
<dbReference type="STRING" id="29833.A0A1E5R109"/>
<comment type="caution">
    <text evidence="4">The sequence shown here is derived from an EMBL/GenBank/DDBJ whole genome shotgun (WGS) entry which is preliminary data.</text>
</comment>
<dbReference type="EMBL" id="LPNN01000011">
    <property type="protein sequence ID" value="OEJ80576.1"/>
    <property type="molecule type" value="Genomic_DNA"/>
</dbReference>
<dbReference type="OrthoDB" id="268428at2759"/>
<evidence type="ECO:0000256" key="3">
    <source>
        <dbReference type="ARBA" id="ARBA00022942"/>
    </source>
</evidence>
<dbReference type="GO" id="GO:0005839">
    <property type="term" value="C:proteasome core complex"/>
    <property type="evidence" value="ECO:0007669"/>
    <property type="project" value="InterPro"/>
</dbReference>